<reference evidence="3" key="3">
    <citation type="submission" date="2025-09" db="UniProtKB">
        <authorList>
            <consortium name="Ensembl"/>
        </authorList>
    </citation>
    <scope>IDENTIFICATION</scope>
</reference>
<dbReference type="Pfam" id="PF01170">
    <property type="entry name" value="UPF0020"/>
    <property type="match status" value="1"/>
</dbReference>
<dbReference type="InterPro" id="IPR000241">
    <property type="entry name" value="RlmKL-like_Mtase"/>
</dbReference>
<dbReference type="Ensembl" id="ENSGWIT00000018486.1">
    <property type="protein sequence ID" value="ENSGWIP00000016735.1"/>
    <property type="gene ID" value="ENSGWIG00000009375.1"/>
</dbReference>
<dbReference type="GO" id="GO:0043527">
    <property type="term" value="C:tRNA methyltransferase complex"/>
    <property type="evidence" value="ECO:0007669"/>
    <property type="project" value="UniProtKB-ARBA"/>
</dbReference>
<proteinExistence type="predicted"/>
<gene>
    <name evidence="3" type="primary">thumpd2</name>
</gene>
<dbReference type="GO" id="GO:0016423">
    <property type="term" value="F:tRNA (guanine) methyltransferase activity"/>
    <property type="evidence" value="ECO:0007669"/>
    <property type="project" value="TreeGrafter"/>
</dbReference>
<evidence type="ECO:0000313" key="4">
    <source>
        <dbReference type="Proteomes" id="UP000694680"/>
    </source>
</evidence>
<dbReference type="PANTHER" id="PTHR14911">
    <property type="entry name" value="THUMP DOMAIN-CONTAINING"/>
    <property type="match status" value="1"/>
</dbReference>
<sequence>MEKENVRYYCTAGNGMESFLIDEVKKKLKAEDVCRVPGKVVFSTSESIQRVTELKSAERLFLLLKHDTPLNLCAKPGQASNLLQSRLLGDIDSWTKAAATWSRLQEELVDRVQKVDKRGKERIEKKRKRENEEEEERKRASLDEKDRKRIKSPQDVEETEDNDGGTDPVSFRINCKCTGPLARCLSSQEAGRVIGVGVSRSLGWKSDLKNPQMEINVNLSDDQWILGMQLTRLPLANRSYLINTGVRSTVAWAMASLAHIQPGFCVLDPMCGVGTVLVEAALEHQDACFLGADIDDGQLQKANQNVAHAALGKQIQLFKASCMALPLPSASVDAVICDLPFGRKFGTKQHMTIHLPLIITEMQRVLRPGGFLVLLLTPQLSVHLKKHLSTGTPAQELDTELQCNTLEHQATFRVSLGAIDGLIQKYVREKNGKNST</sequence>
<evidence type="ECO:0000256" key="1">
    <source>
        <dbReference type="SAM" id="MobiDB-lite"/>
    </source>
</evidence>
<keyword evidence="4" id="KW-1185">Reference proteome</keyword>
<dbReference type="Proteomes" id="UP000694680">
    <property type="component" value="Chromosome 15"/>
</dbReference>
<dbReference type="CDD" id="cd02440">
    <property type="entry name" value="AdoMet_MTases"/>
    <property type="match status" value="1"/>
</dbReference>
<dbReference type="FunFam" id="3.40.50.150:FF:000073">
    <property type="entry name" value="THUMP domain containing 3"/>
    <property type="match status" value="1"/>
</dbReference>
<feature type="compositionally biased region" description="Acidic residues" evidence="1">
    <location>
        <begin position="155"/>
        <end position="164"/>
    </location>
</feature>
<dbReference type="GO" id="GO:0030488">
    <property type="term" value="P:tRNA methylation"/>
    <property type="evidence" value="ECO:0007669"/>
    <property type="project" value="TreeGrafter"/>
</dbReference>
<accession>A0A8C5E5E2</accession>
<dbReference type="AlphaFoldDB" id="A0A8C5E5E2"/>
<dbReference type="Gene3D" id="3.30.2130.30">
    <property type="match status" value="1"/>
</dbReference>
<evidence type="ECO:0000313" key="3">
    <source>
        <dbReference type="Ensembl" id="ENSGWIP00000016735.1"/>
    </source>
</evidence>
<protein>
    <recommendedName>
        <fullName evidence="2">Ribosomal RNA large subunit methyltransferase K/L-like methyltransferase domain-containing protein</fullName>
    </recommendedName>
</protein>
<dbReference type="InterPro" id="IPR029063">
    <property type="entry name" value="SAM-dependent_MTases_sf"/>
</dbReference>
<organism evidence="3 4">
    <name type="scientific">Gouania willdenowi</name>
    <name type="common">Blunt-snouted clingfish</name>
    <name type="synonym">Lepadogaster willdenowi</name>
    <dbReference type="NCBI Taxonomy" id="441366"/>
    <lineage>
        <taxon>Eukaryota</taxon>
        <taxon>Metazoa</taxon>
        <taxon>Chordata</taxon>
        <taxon>Craniata</taxon>
        <taxon>Vertebrata</taxon>
        <taxon>Euteleostomi</taxon>
        <taxon>Actinopterygii</taxon>
        <taxon>Neopterygii</taxon>
        <taxon>Teleostei</taxon>
        <taxon>Neoteleostei</taxon>
        <taxon>Acanthomorphata</taxon>
        <taxon>Ovalentaria</taxon>
        <taxon>Blenniimorphae</taxon>
        <taxon>Blenniiformes</taxon>
        <taxon>Gobiesocoidei</taxon>
        <taxon>Gobiesocidae</taxon>
        <taxon>Gobiesocinae</taxon>
        <taxon>Gouania</taxon>
    </lineage>
</organism>
<evidence type="ECO:0000259" key="2">
    <source>
        <dbReference type="Pfam" id="PF01170"/>
    </source>
</evidence>
<dbReference type="Gene3D" id="3.40.50.150">
    <property type="entry name" value="Vaccinia Virus protein VP39"/>
    <property type="match status" value="1"/>
</dbReference>
<feature type="domain" description="Ribosomal RNA large subunit methyltransferase K/L-like methyltransferase" evidence="2">
    <location>
        <begin position="238"/>
        <end position="378"/>
    </location>
</feature>
<dbReference type="SUPFAM" id="SSF143437">
    <property type="entry name" value="THUMP domain-like"/>
    <property type="match status" value="1"/>
</dbReference>
<feature type="region of interest" description="Disordered" evidence="1">
    <location>
        <begin position="119"/>
        <end position="169"/>
    </location>
</feature>
<dbReference type="SUPFAM" id="SSF53335">
    <property type="entry name" value="S-adenosyl-L-methionine-dependent methyltransferases"/>
    <property type="match status" value="1"/>
</dbReference>
<dbReference type="CDD" id="cd11715">
    <property type="entry name" value="THUMP_AdoMetMT"/>
    <property type="match status" value="1"/>
</dbReference>
<name>A0A8C5E5E2_GOUWI</name>
<dbReference type="PANTHER" id="PTHR14911:SF1">
    <property type="entry name" value="THUMP DOMAIN-CONTAINING PROTEIN 2"/>
    <property type="match status" value="1"/>
</dbReference>
<reference evidence="3" key="1">
    <citation type="submission" date="2020-06" db="EMBL/GenBank/DDBJ databases">
        <authorList>
            <consortium name="Wellcome Sanger Institute Data Sharing"/>
        </authorList>
    </citation>
    <scope>NUCLEOTIDE SEQUENCE [LARGE SCALE GENOMIC DNA]</scope>
</reference>
<feature type="compositionally biased region" description="Basic and acidic residues" evidence="1">
    <location>
        <begin position="136"/>
        <end position="147"/>
    </location>
</feature>
<reference evidence="3" key="2">
    <citation type="submission" date="2025-08" db="UniProtKB">
        <authorList>
            <consortium name="Ensembl"/>
        </authorList>
    </citation>
    <scope>IDENTIFICATION</scope>
</reference>